<dbReference type="Proteomes" id="UP001202479">
    <property type="component" value="Unassembled WGS sequence"/>
</dbReference>
<dbReference type="CDD" id="cd16615">
    <property type="entry name" value="RING-HC_ZNF598"/>
    <property type="match status" value="1"/>
</dbReference>
<dbReference type="EMBL" id="JAHUZD010000106">
    <property type="protein sequence ID" value="KAI3404191.2"/>
    <property type="molecule type" value="Genomic_DNA"/>
</dbReference>
<keyword evidence="8" id="KW-0479">Metal-binding</keyword>
<dbReference type="Pfam" id="PF25447">
    <property type="entry name" value="RING_ZNF598"/>
    <property type="match status" value="1"/>
</dbReference>
<evidence type="ECO:0000256" key="13">
    <source>
        <dbReference type="SAM" id="MobiDB-lite"/>
    </source>
</evidence>
<protein>
    <recommendedName>
        <fullName evidence="4">RING-type E3 ubiquitin transferase</fullName>
        <ecNumber evidence="4">2.3.2.27</ecNumber>
    </recommendedName>
</protein>
<keyword evidence="7" id="KW-0808">Transferase</keyword>
<dbReference type="SUPFAM" id="SSF57850">
    <property type="entry name" value="RING/U-box"/>
    <property type="match status" value="1"/>
</dbReference>
<comment type="pathway">
    <text evidence="3">Protein modification; protein ubiquitination.</text>
</comment>
<dbReference type="AlphaFoldDB" id="A0AAI9SWU5"/>
<feature type="compositionally biased region" description="Polar residues" evidence="13">
    <location>
        <begin position="538"/>
        <end position="563"/>
    </location>
</feature>
<gene>
    <name evidence="15" type="ORF">KGF56_002952</name>
</gene>
<comment type="catalytic activity">
    <reaction evidence="1">
        <text>S-ubiquitinyl-[E2 ubiquitin-conjugating enzyme]-L-cysteine + [acceptor protein]-L-lysine = [E2 ubiquitin-conjugating enzyme]-L-cysteine + N(6)-ubiquitinyl-[acceptor protein]-L-lysine.</text>
        <dbReference type="EC" id="2.3.2.27"/>
    </reaction>
</comment>
<feature type="compositionally biased region" description="Low complexity" evidence="13">
    <location>
        <begin position="597"/>
        <end position="617"/>
    </location>
</feature>
<dbReference type="InterPro" id="IPR057634">
    <property type="entry name" value="PAH_ZNF598/HEL2"/>
</dbReference>
<keyword evidence="9 12" id="KW-0863">Zinc-finger</keyword>
<dbReference type="Pfam" id="PF23230">
    <property type="entry name" value="zf-C2H2_13"/>
    <property type="match status" value="1"/>
</dbReference>
<evidence type="ECO:0000256" key="5">
    <source>
        <dbReference type="ARBA" id="ARBA00022490"/>
    </source>
</evidence>
<feature type="region of interest" description="Disordered" evidence="13">
    <location>
        <begin position="1"/>
        <end position="47"/>
    </location>
</feature>
<organism evidence="15 16">
    <name type="scientific">Candida oxycetoniae</name>
    <dbReference type="NCBI Taxonomy" id="497107"/>
    <lineage>
        <taxon>Eukaryota</taxon>
        <taxon>Fungi</taxon>
        <taxon>Dikarya</taxon>
        <taxon>Ascomycota</taxon>
        <taxon>Saccharomycotina</taxon>
        <taxon>Pichiomycetes</taxon>
        <taxon>Debaryomycetaceae</taxon>
        <taxon>Candida/Lodderomyces clade</taxon>
        <taxon>Candida</taxon>
    </lineage>
</organism>
<evidence type="ECO:0000256" key="10">
    <source>
        <dbReference type="ARBA" id="ARBA00022833"/>
    </source>
</evidence>
<keyword evidence="10" id="KW-0862">Zinc</keyword>
<dbReference type="PANTHER" id="PTHR22938:SF0">
    <property type="entry name" value="E3 UBIQUITIN-PROTEIN LIGASE ZNF598"/>
    <property type="match status" value="1"/>
</dbReference>
<keyword evidence="16" id="KW-1185">Reference proteome</keyword>
<evidence type="ECO:0000256" key="12">
    <source>
        <dbReference type="PROSITE-ProRule" id="PRU00175"/>
    </source>
</evidence>
<feature type="region of interest" description="Disordered" evidence="13">
    <location>
        <begin position="538"/>
        <end position="564"/>
    </location>
</feature>
<dbReference type="InterPro" id="IPR013087">
    <property type="entry name" value="Znf_C2H2_type"/>
</dbReference>
<dbReference type="InterPro" id="IPR056437">
    <property type="entry name" value="Znf-C2H2_ZNF598/HEL2"/>
</dbReference>
<accession>A0AAI9SWU5</accession>
<reference evidence="15" key="1">
    <citation type="journal article" date="2022" name="DNA Res.">
        <title>Genome analysis of five recently described species of the CUG-Ser clade uncovers Candida theae as a new hybrid lineage with pathogenic potential in the Candida parapsilosis species complex.</title>
        <authorList>
            <person name="Mixao V."/>
            <person name="Del Olmo V."/>
            <person name="Hegedusova E."/>
            <person name="Saus E."/>
            <person name="Pryszcz L."/>
            <person name="Cillingova A."/>
            <person name="Nosek J."/>
            <person name="Gabaldon T."/>
        </authorList>
    </citation>
    <scope>NUCLEOTIDE SEQUENCE</scope>
    <source>
        <strain evidence="15">CBS 10844</strain>
    </source>
</reference>
<feature type="compositionally biased region" description="Basic and acidic residues" evidence="13">
    <location>
        <begin position="36"/>
        <end position="47"/>
    </location>
</feature>
<feature type="compositionally biased region" description="Low complexity" evidence="13">
    <location>
        <begin position="1"/>
        <end position="13"/>
    </location>
</feature>
<dbReference type="InterPro" id="IPR041888">
    <property type="entry name" value="RING-HC_ZNF598/HEL2"/>
</dbReference>
<dbReference type="InterPro" id="IPR044288">
    <property type="entry name" value="ZNF598/HEL2"/>
</dbReference>
<dbReference type="GO" id="GO:0005737">
    <property type="term" value="C:cytoplasm"/>
    <property type="evidence" value="ECO:0007669"/>
    <property type="project" value="UniProtKB-SubCell"/>
</dbReference>
<dbReference type="EC" id="2.3.2.27" evidence="4"/>
<evidence type="ECO:0000256" key="9">
    <source>
        <dbReference type="ARBA" id="ARBA00022771"/>
    </source>
</evidence>
<dbReference type="InterPro" id="IPR013083">
    <property type="entry name" value="Znf_RING/FYVE/PHD"/>
</dbReference>
<proteinExistence type="inferred from homology"/>
<evidence type="ECO:0000256" key="1">
    <source>
        <dbReference type="ARBA" id="ARBA00000900"/>
    </source>
</evidence>
<evidence type="ECO:0000313" key="16">
    <source>
        <dbReference type="Proteomes" id="UP001202479"/>
    </source>
</evidence>
<dbReference type="GO" id="GO:0043022">
    <property type="term" value="F:ribosome binding"/>
    <property type="evidence" value="ECO:0007669"/>
    <property type="project" value="TreeGrafter"/>
</dbReference>
<dbReference type="GO" id="GO:0016567">
    <property type="term" value="P:protein ubiquitination"/>
    <property type="evidence" value="ECO:0007669"/>
    <property type="project" value="TreeGrafter"/>
</dbReference>
<evidence type="ECO:0000256" key="6">
    <source>
        <dbReference type="ARBA" id="ARBA00022553"/>
    </source>
</evidence>
<feature type="region of interest" description="Disordered" evidence="13">
    <location>
        <begin position="465"/>
        <end position="498"/>
    </location>
</feature>
<keyword evidence="6" id="KW-0597">Phosphoprotein</keyword>
<evidence type="ECO:0000256" key="2">
    <source>
        <dbReference type="ARBA" id="ARBA00004496"/>
    </source>
</evidence>
<evidence type="ECO:0000256" key="4">
    <source>
        <dbReference type="ARBA" id="ARBA00012483"/>
    </source>
</evidence>
<keyword evidence="5" id="KW-0963">Cytoplasm</keyword>
<comment type="similarity">
    <text evidence="11">Belongs to the ZNF598/HEL2 family.</text>
</comment>
<comment type="subcellular location">
    <subcellularLocation>
        <location evidence="2">Cytoplasm</location>
    </subcellularLocation>
</comment>
<feature type="region of interest" description="Disordered" evidence="13">
    <location>
        <begin position="583"/>
        <end position="617"/>
    </location>
</feature>
<evidence type="ECO:0000259" key="14">
    <source>
        <dbReference type="PROSITE" id="PS50089"/>
    </source>
</evidence>
<name>A0AAI9SWU5_9ASCO</name>
<evidence type="ECO:0000313" key="15">
    <source>
        <dbReference type="EMBL" id="KAI3404191.2"/>
    </source>
</evidence>
<dbReference type="PROSITE" id="PS50089">
    <property type="entry name" value="ZF_RING_2"/>
    <property type="match status" value="1"/>
</dbReference>
<dbReference type="RefSeq" id="XP_049179936.1">
    <property type="nucleotide sequence ID" value="XM_049324234.1"/>
</dbReference>
<dbReference type="Gene3D" id="3.30.40.10">
    <property type="entry name" value="Zinc/RING finger domain, C3HC4 (zinc finger)"/>
    <property type="match status" value="1"/>
</dbReference>
<dbReference type="GO" id="GO:0008270">
    <property type="term" value="F:zinc ion binding"/>
    <property type="evidence" value="ECO:0007669"/>
    <property type="project" value="UniProtKB-KW"/>
</dbReference>
<sequence length="643" mass="72966">MLASSDLGSSSQSRVGREGKVQGGSSRYKRSGIARNKQDKSKQTRGEKVEDSFEGDLCIICAEKIQYAALRPCNHTTCHVCAFRQRALYEKKNCLVCRSENDRIVISEQVGKNYSDFGLSDFVSSQEDKYKIDFTQNYVRDETLRLLENECGICHEIVATFKELGDHAKEVHGKYYCLICSKYKMAFKIELPLYHYKSLQKHQSQGDESGFMGHPECKHCRGKRFYSEDELNVHVRDRHERCHICDQTTPKTADYYKNYESLYQHFSQAHYVCTVASCVEKRFVVFGNDLDLTAHMLKEHGGLSNGNRIVIGSNSLHYSNSPRHFSQLSTFNNSRWLSANSDQDEDQQSPEIKKKRFEERAKHYLNYNQEKYNEFEQLNRAFKSKKINAKELLQIYKQNLFIHQTIEELNLLVKEFLEFFPQGGDLQKDLLSILVEKNEEAPTEQFPVLGGRPVANSFSTNGWIGGGGGGGGRSGTASPVDNFPPLKKPTKVNYLNPNEQPIRYSTVVKKSQQPKKKASSSAAATVYSSPYIPNYLDNTKSETSSTPSLGKNGSLTASKTNPCVNDAKFPVLQKKTNKKVIPRVNEVKTIDPNSWRQSSQSQSQSNSFSAASSEANESGIEILDKRKLKMKKKQDRLLFSNAF</sequence>
<evidence type="ECO:0000256" key="8">
    <source>
        <dbReference type="ARBA" id="ARBA00022723"/>
    </source>
</evidence>
<dbReference type="SMART" id="SM00355">
    <property type="entry name" value="ZnF_C2H2"/>
    <property type="match status" value="4"/>
</dbReference>
<dbReference type="Pfam" id="PF23202">
    <property type="entry name" value="PAH_ZNF598"/>
    <property type="match status" value="1"/>
</dbReference>
<comment type="caution">
    <text evidence="15">The sequence shown here is derived from an EMBL/GenBank/DDBJ whole genome shotgun (WGS) entry which is preliminary data.</text>
</comment>
<dbReference type="GO" id="GO:0072344">
    <property type="term" value="P:rescue of stalled ribosome"/>
    <property type="evidence" value="ECO:0007669"/>
    <property type="project" value="InterPro"/>
</dbReference>
<dbReference type="PANTHER" id="PTHR22938">
    <property type="entry name" value="ZINC FINGER PROTEIN 598"/>
    <property type="match status" value="1"/>
</dbReference>
<feature type="domain" description="RING-type" evidence="14">
    <location>
        <begin position="58"/>
        <end position="98"/>
    </location>
</feature>
<evidence type="ECO:0000256" key="7">
    <source>
        <dbReference type="ARBA" id="ARBA00022679"/>
    </source>
</evidence>
<dbReference type="GeneID" id="73380569"/>
<evidence type="ECO:0000256" key="3">
    <source>
        <dbReference type="ARBA" id="ARBA00004906"/>
    </source>
</evidence>
<evidence type="ECO:0000256" key="11">
    <source>
        <dbReference type="ARBA" id="ARBA00035113"/>
    </source>
</evidence>
<feature type="compositionally biased region" description="Gly residues" evidence="13">
    <location>
        <begin position="465"/>
        <end position="474"/>
    </location>
</feature>
<dbReference type="GO" id="GO:0061630">
    <property type="term" value="F:ubiquitin protein ligase activity"/>
    <property type="evidence" value="ECO:0007669"/>
    <property type="project" value="UniProtKB-EC"/>
</dbReference>
<dbReference type="InterPro" id="IPR001841">
    <property type="entry name" value="Znf_RING"/>
</dbReference>